<evidence type="ECO:0000313" key="3">
    <source>
        <dbReference type="Proteomes" id="UP000053232"/>
    </source>
</evidence>
<dbReference type="Pfam" id="PF07534">
    <property type="entry name" value="TLD"/>
    <property type="match status" value="1"/>
</dbReference>
<organism evidence="2 3">
    <name type="scientific">Oxytricha trifallax</name>
    <dbReference type="NCBI Taxonomy" id="1172189"/>
    <lineage>
        <taxon>Eukaryota</taxon>
        <taxon>Sar</taxon>
        <taxon>Alveolata</taxon>
        <taxon>Ciliophora</taxon>
        <taxon>Intramacronucleata</taxon>
        <taxon>Spirotrichea</taxon>
        <taxon>Stichotrichia</taxon>
        <taxon>Sporadotrichida</taxon>
        <taxon>Oxytrichidae</taxon>
        <taxon>Oxytrichinae</taxon>
        <taxon>Oxytricha</taxon>
    </lineage>
</organism>
<evidence type="ECO:0000259" key="1">
    <source>
        <dbReference type="PROSITE" id="PS51886"/>
    </source>
</evidence>
<dbReference type="InterPro" id="IPR006571">
    <property type="entry name" value="TLDc_dom"/>
</dbReference>
<dbReference type="PROSITE" id="PS51886">
    <property type="entry name" value="TLDC"/>
    <property type="match status" value="1"/>
</dbReference>
<comment type="caution">
    <text evidence="2">The sequence shown here is derived from an EMBL/GenBank/DDBJ whole genome shotgun (WGS) entry which is preliminary data.</text>
</comment>
<evidence type="ECO:0000313" key="2">
    <source>
        <dbReference type="EMBL" id="KEJ82663.1"/>
    </source>
</evidence>
<feature type="domain" description="TLDc" evidence="1">
    <location>
        <begin position="11"/>
        <end position="182"/>
    </location>
</feature>
<dbReference type="EMBL" id="ARYC01007847">
    <property type="protein sequence ID" value="KEJ82663.1"/>
    <property type="molecule type" value="Genomic_DNA"/>
</dbReference>
<sequence>MFDNFHQKVAIEVNKKQNSVLKGFLPNWQIANFQLLYKASRDGFDQKIYHQKCDCKGQTLTFLLSKHAKVFGFYISSPRINYINGGNYQDIIIFQLDQQTLHRPINQMRIEINNSSIRVKENNGFGYLGISVNFYLNEIIFSSEQFGNLYEIPHFVDKKDAESYLGGSSPFKVLEMEVYQYI</sequence>
<proteinExistence type="predicted"/>
<reference evidence="3" key="1">
    <citation type="journal article" date="2014" name="Cell">
        <title>The Architecture of a Scrambled Genome Reveals Massive Levels of Genomic Rearrangement during Development.</title>
        <authorList>
            <person name="Chen X."/>
            <person name="Bracht J.R."/>
            <person name="Goldman A.D."/>
            <person name="Dolzhenko E."/>
            <person name="Clay D.M."/>
            <person name="Swart E.C."/>
            <person name="Perlman D.H."/>
            <person name="Doak T.G."/>
            <person name="Stuart A."/>
            <person name="Amemiya C.T."/>
            <person name="Sebra R.P."/>
            <person name="Landweber L.F."/>
        </authorList>
    </citation>
    <scope>NUCLEOTIDE SEQUENCE [LARGE SCALE GENOMIC DNA]</scope>
    <source>
        <strain evidence="3">JRB310</strain>
    </source>
</reference>
<name>A0A073HXC4_9SPIT</name>
<gene>
    <name evidence="2" type="ORF">OXYTRIMIC_608</name>
</gene>
<dbReference type="AlphaFoldDB" id="A0A073HXC4"/>
<protein>
    <submittedName>
        <fullName evidence="2">TLDc domain-containing protein</fullName>
    </submittedName>
</protein>
<dbReference type="Proteomes" id="UP000053232">
    <property type="component" value="Unassembled WGS sequence"/>
</dbReference>
<accession>A0A073HXC4</accession>
<keyword evidence="3" id="KW-1185">Reference proteome</keyword>